<evidence type="ECO:0000259" key="5">
    <source>
        <dbReference type="PROSITE" id="PS50931"/>
    </source>
</evidence>
<evidence type="ECO:0000313" key="7">
    <source>
        <dbReference type="Proteomes" id="UP000281391"/>
    </source>
</evidence>
<dbReference type="PANTHER" id="PTHR30419:SF31">
    <property type="entry name" value="BLR3139 PROTEIN"/>
    <property type="match status" value="1"/>
</dbReference>
<dbReference type="GO" id="GO:0003700">
    <property type="term" value="F:DNA-binding transcription factor activity"/>
    <property type="evidence" value="ECO:0007669"/>
    <property type="project" value="InterPro"/>
</dbReference>
<dbReference type="InterPro" id="IPR036390">
    <property type="entry name" value="WH_DNA-bd_sf"/>
</dbReference>
<evidence type="ECO:0000313" key="6">
    <source>
        <dbReference type="EMBL" id="VDZ62882.1"/>
    </source>
</evidence>
<dbReference type="Pfam" id="PF03466">
    <property type="entry name" value="LysR_substrate"/>
    <property type="match status" value="1"/>
</dbReference>
<dbReference type="SUPFAM" id="SSF46785">
    <property type="entry name" value="Winged helix' DNA-binding domain"/>
    <property type="match status" value="1"/>
</dbReference>
<dbReference type="PRINTS" id="PR00039">
    <property type="entry name" value="HTHLYSR"/>
</dbReference>
<evidence type="ECO:0000256" key="4">
    <source>
        <dbReference type="ARBA" id="ARBA00023163"/>
    </source>
</evidence>
<dbReference type="Gene3D" id="3.40.190.290">
    <property type="match status" value="1"/>
</dbReference>
<feature type="domain" description="HTH lysR-type" evidence="5">
    <location>
        <begin position="1"/>
        <end position="58"/>
    </location>
</feature>
<gene>
    <name evidence="6" type="primary">oxyR_4</name>
    <name evidence="6" type="ORF">NCTC11214_04256</name>
</gene>
<dbReference type="EMBL" id="LR134117">
    <property type="protein sequence ID" value="VDZ62882.1"/>
    <property type="molecule type" value="Genomic_DNA"/>
</dbReference>
<dbReference type="Gene3D" id="1.10.10.10">
    <property type="entry name" value="Winged helix-like DNA-binding domain superfamily/Winged helix DNA-binding domain"/>
    <property type="match status" value="1"/>
</dbReference>
<dbReference type="PANTHER" id="PTHR30419">
    <property type="entry name" value="HTH-TYPE TRANSCRIPTIONAL REGULATOR YBHD"/>
    <property type="match status" value="1"/>
</dbReference>
<accession>A0A3S5D7X2</accession>
<proteinExistence type="inferred from homology"/>
<dbReference type="InterPro" id="IPR000847">
    <property type="entry name" value="LysR_HTH_N"/>
</dbReference>
<dbReference type="InterPro" id="IPR036388">
    <property type="entry name" value="WH-like_DNA-bd_sf"/>
</dbReference>
<dbReference type="InterPro" id="IPR050950">
    <property type="entry name" value="HTH-type_LysR_regulators"/>
</dbReference>
<dbReference type="KEGG" id="sof:NCTC11214_04256"/>
<keyword evidence="3" id="KW-0238">DNA-binding</keyword>
<keyword evidence="2" id="KW-0805">Transcription regulation</keyword>
<dbReference type="AlphaFoldDB" id="A0A3S5D7X2"/>
<sequence>MDIKQLIYLCNLERERHFGRAAEASFVSQPTLSMRLKNLEKELGVALINRGNNFEGFTAEGERVLAWAREIVSVYQGLKLEVEALKHGLNGTLRIGVVPQCSITLAQMLKAVSEKYPQLDYRVAVLSADQLLEALTAHTVDIGIGFFELPTLKELHFQSQPLADSGVELVFHPQHFPQLVDDAPLTLADVAALPLCLAEPTRYFRRYLDQNFREAGLSLQARVETTLNLSTVAVHFCRPGLRTVPTWQSAAGNDAAAAASTHRHYADVTSRGSGDCRAGACHAAGAALLRRGAGLAVRLAARVSDTAVPSACRRGCSAGGFPRHTARWSGSLPAPAPDSNPG</sequence>
<comment type="similarity">
    <text evidence="1">Belongs to the LysR transcriptional regulatory family.</text>
</comment>
<dbReference type="Proteomes" id="UP000281391">
    <property type="component" value="Chromosome"/>
</dbReference>
<dbReference type="CDD" id="cd05466">
    <property type="entry name" value="PBP2_LTTR_substrate"/>
    <property type="match status" value="1"/>
</dbReference>
<dbReference type="SUPFAM" id="SSF53850">
    <property type="entry name" value="Periplasmic binding protein-like II"/>
    <property type="match status" value="1"/>
</dbReference>
<evidence type="ECO:0000256" key="2">
    <source>
        <dbReference type="ARBA" id="ARBA00023015"/>
    </source>
</evidence>
<name>A0A3S5D7X2_SEROD</name>
<keyword evidence="4" id="KW-0804">Transcription</keyword>
<protein>
    <submittedName>
        <fullName evidence="6">Morphology and auto-aggregation control protein</fullName>
    </submittedName>
</protein>
<evidence type="ECO:0000256" key="1">
    <source>
        <dbReference type="ARBA" id="ARBA00009437"/>
    </source>
</evidence>
<evidence type="ECO:0000256" key="3">
    <source>
        <dbReference type="ARBA" id="ARBA00023125"/>
    </source>
</evidence>
<dbReference type="GO" id="GO:0003677">
    <property type="term" value="F:DNA binding"/>
    <property type="evidence" value="ECO:0007669"/>
    <property type="project" value="UniProtKB-KW"/>
</dbReference>
<organism evidence="6 7">
    <name type="scientific">Serratia odorifera</name>
    <dbReference type="NCBI Taxonomy" id="618"/>
    <lineage>
        <taxon>Bacteria</taxon>
        <taxon>Pseudomonadati</taxon>
        <taxon>Pseudomonadota</taxon>
        <taxon>Gammaproteobacteria</taxon>
        <taxon>Enterobacterales</taxon>
        <taxon>Yersiniaceae</taxon>
        <taxon>Serratia</taxon>
    </lineage>
</organism>
<dbReference type="Pfam" id="PF00126">
    <property type="entry name" value="HTH_1"/>
    <property type="match status" value="1"/>
</dbReference>
<dbReference type="InterPro" id="IPR005119">
    <property type="entry name" value="LysR_subst-bd"/>
</dbReference>
<reference evidence="6 7" key="1">
    <citation type="submission" date="2018-12" db="EMBL/GenBank/DDBJ databases">
        <authorList>
            <consortium name="Pathogen Informatics"/>
        </authorList>
    </citation>
    <scope>NUCLEOTIDE SEQUENCE [LARGE SCALE GENOMIC DNA]</scope>
    <source>
        <strain evidence="6 7">NCTC11214</strain>
    </source>
</reference>
<dbReference type="GO" id="GO:0005829">
    <property type="term" value="C:cytosol"/>
    <property type="evidence" value="ECO:0007669"/>
    <property type="project" value="TreeGrafter"/>
</dbReference>
<dbReference type="PROSITE" id="PS50931">
    <property type="entry name" value="HTH_LYSR"/>
    <property type="match status" value="1"/>
</dbReference>